<dbReference type="Proteomes" id="UP000195402">
    <property type="component" value="Unassembled WGS sequence"/>
</dbReference>
<gene>
    <name evidence="5" type="ORF">BVC80_8879g11</name>
</gene>
<dbReference type="STRING" id="56857.A0A200QK29"/>
<dbReference type="InterPro" id="IPR045087">
    <property type="entry name" value="Cu-oxidase_fam"/>
</dbReference>
<dbReference type="PANTHER" id="PTHR11709">
    <property type="entry name" value="MULTI-COPPER OXIDASE"/>
    <property type="match status" value="1"/>
</dbReference>
<comment type="caution">
    <text evidence="5">The sequence shown here is derived from an EMBL/GenBank/DDBJ whole genome shotgun (WGS) entry which is preliminary data.</text>
</comment>
<dbReference type="EMBL" id="MVGT01001783">
    <property type="protein sequence ID" value="OVA10873.1"/>
    <property type="molecule type" value="Genomic_DNA"/>
</dbReference>
<dbReference type="OMA" id="QNHEMTL"/>
<dbReference type="InterPro" id="IPR011706">
    <property type="entry name" value="Cu-oxidase_C"/>
</dbReference>
<reference evidence="5 6" key="1">
    <citation type="journal article" date="2017" name="Mol. Plant">
        <title>The Genome of Medicinal Plant Macleaya cordata Provides New Insights into Benzylisoquinoline Alkaloids Metabolism.</title>
        <authorList>
            <person name="Liu X."/>
            <person name="Liu Y."/>
            <person name="Huang P."/>
            <person name="Ma Y."/>
            <person name="Qing Z."/>
            <person name="Tang Q."/>
            <person name="Cao H."/>
            <person name="Cheng P."/>
            <person name="Zheng Y."/>
            <person name="Yuan Z."/>
            <person name="Zhou Y."/>
            <person name="Liu J."/>
            <person name="Tang Z."/>
            <person name="Zhuo Y."/>
            <person name="Zhang Y."/>
            <person name="Yu L."/>
            <person name="Huang J."/>
            <person name="Yang P."/>
            <person name="Peng Q."/>
            <person name="Zhang J."/>
            <person name="Jiang W."/>
            <person name="Zhang Z."/>
            <person name="Lin K."/>
            <person name="Ro D.K."/>
            <person name="Chen X."/>
            <person name="Xiong X."/>
            <person name="Shang Y."/>
            <person name="Huang S."/>
            <person name="Zeng J."/>
        </authorList>
    </citation>
    <scope>NUCLEOTIDE SEQUENCE [LARGE SCALE GENOMIC DNA]</scope>
    <source>
        <strain evidence="6">cv. BLH2017</strain>
        <tissue evidence="5">Root</tissue>
    </source>
</reference>
<dbReference type="PANTHER" id="PTHR11709:SF387">
    <property type="entry name" value="OS04G0561900 PROTEIN"/>
    <property type="match status" value="1"/>
</dbReference>
<evidence type="ECO:0000313" key="6">
    <source>
        <dbReference type="Proteomes" id="UP000195402"/>
    </source>
</evidence>
<dbReference type="Pfam" id="PF00394">
    <property type="entry name" value="Cu-oxidase"/>
    <property type="match status" value="1"/>
</dbReference>
<organism evidence="5 6">
    <name type="scientific">Macleaya cordata</name>
    <name type="common">Five-seeded plume-poppy</name>
    <name type="synonym">Bocconia cordata</name>
    <dbReference type="NCBI Taxonomy" id="56857"/>
    <lineage>
        <taxon>Eukaryota</taxon>
        <taxon>Viridiplantae</taxon>
        <taxon>Streptophyta</taxon>
        <taxon>Embryophyta</taxon>
        <taxon>Tracheophyta</taxon>
        <taxon>Spermatophyta</taxon>
        <taxon>Magnoliopsida</taxon>
        <taxon>Ranunculales</taxon>
        <taxon>Papaveraceae</taxon>
        <taxon>Papaveroideae</taxon>
        <taxon>Macleaya</taxon>
    </lineage>
</organism>
<dbReference type="OrthoDB" id="2121828at2759"/>
<evidence type="ECO:0000259" key="3">
    <source>
        <dbReference type="Pfam" id="PF07731"/>
    </source>
</evidence>
<dbReference type="SUPFAM" id="SSF49503">
    <property type="entry name" value="Cupredoxins"/>
    <property type="match status" value="3"/>
</dbReference>
<dbReference type="FunFam" id="2.60.40.420:FF:000012">
    <property type="entry name" value="Monocopper oxidase-like protein"/>
    <property type="match status" value="1"/>
</dbReference>
<dbReference type="InterPro" id="IPR001117">
    <property type="entry name" value="Cu-oxidase_2nd"/>
</dbReference>
<dbReference type="InterPro" id="IPR011707">
    <property type="entry name" value="Cu-oxidase-like_N"/>
</dbReference>
<name>A0A200QK29_MACCD</name>
<comment type="similarity">
    <text evidence="1">Belongs to the multicopper oxidase family.</text>
</comment>
<dbReference type="GO" id="GO:0005507">
    <property type="term" value="F:copper ion binding"/>
    <property type="evidence" value="ECO:0007669"/>
    <property type="project" value="InterPro"/>
</dbReference>
<evidence type="ECO:0000259" key="4">
    <source>
        <dbReference type="Pfam" id="PF07732"/>
    </source>
</evidence>
<evidence type="ECO:0000313" key="5">
    <source>
        <dbReference type="EMBL" id="OVA10873.1"/>
    </source>
</evidence>
<evidence type="ECO:0000259" key="2">
    <source>
        <dbReference type="Pfam" id="PF00394"/>
    </source>
</evidence>
<protein>
    <submittedName>
        <fullName evidence="5">Multicopper oxidase</fullName>
    </submittedName>
</protein>
<feature type="domain" description="Plastocyanin-like" evidence="2">
    <location>
        <begin position="91"/>
        <end position="228"/>
    </location>
</feature>
<dbReference type="Pfam" id="PF07732">
    <property type="entry name" value="Cu-oxidase_3"/>
    <property type="match status" value="1"/>
</dbReference>
<accession>A0A200QK29</accession>
<dbReference type="InterPro" id="IPR008972">
    <property type="entry name" value="Cupredoxin"/>
</dbReference>
<evidence type="ECO:0000256" key="1">
    <source>
        <dbReference type="ARBA" id="ARBA00010609"/>
    </source>
</evidence>
<keyword evidence="6" id="KW-1185">Reference proteome</keyword>
<dbReference type="FunFam" id="2.60.40.420:FF:000016">
    <property type="entry name" value="Monocopper oxidase-like protein"/>
    <property type="match status" value="1"/>
</dbReference>
<dbReference type="Pfam" id="PF07731">
    <property type="entry name" value="Cu-oxidase_2"/>
    <property type="match status" value="1"/>
</dbReference>
<dbReference type="GO" id="GO:0016491">
    <property type="term" value="F:oxidoreductase activity"/>
    <property type="evidence" value="ECO:0007669"/>
    <property type="project" value="InterPro"/>
</dbReference>
<sequence>MSDLLMAAVKGTLKQNGVQQKKNSWEDGVYGTNCPIPPGQNFTYTLQVKDQIGSFFYFPSLAFHKAAGGFGAIRILSRPKIPVPFPEPAGDYTVLIGDWYSYDHRHLRAVLDGGSQLAFPSGILINGRGPNGPSFVVEPGKTYRLRISNVGLVNTLNFRIEGHNMKLVEVEGTHTQQVTYTSMDVHVGQSCSVLVTADQPVKDYYIAVSTRFTSTTLTTIAILHYSNSVTPVSGSPPLGPTSQFDWSLNQARTILTNLTASGPRPNPQGSYHYGSINITRTIRLANSAGFINGRQRYAVNSVSFVPADTPLKLADHFKIQGVFRLGSISDNPPGGEMYQDTSVMAADFRAFVEIVFENNEDIVQTWHLDGHAFFVVGMDGGSWTPASRSQYNLRDAVSRCTTQVYPRSWTTVYVALDNVGMWNIRTEFWSRQYLGQQFYLRVYSPVESTRDEYPMPKNALLCGGATGRQTRPL</sequence>
<dbReference type="InParanoid" id="A0A200QK29"/>
<dbReference type="AlphaFoldDB" id="A0A200QK29"/>
<proteinExistence type="inferred from homology"/>
<feature type="domain" description="Plastocyanin-like" evidence="4">
    <location>
        <begin position="12"/>
        <end position="78"/>
    </location>
</feature>
<feature type="domain" description="Plastocyanin-like" evidence="3">
    <location>
        <begin position="308"/>
        <end position="445"/>
    </location>
</feature>
<dbReference type="Gene3D" id="2.60.40.420">
    <property type="entry name" value="Cupredoxins - blue copper proteins"/>
    <property type="match status" value="3"/>
</dbReference>